<dbReference type="STRING" id="671143.DAMO_1121"/>
<dbReference type="AlphaFoldDB" id="D5MEK4"/>
<name>D5MEK4_METO1</name>
<dbReference type="HOGENOM" id="CLU_123170_0_1_0"/>
<dbReference type="SUPFAM" id="SSF81593">
    <property type="entry name" value="Nucleotidyltransferase substrate binding subunit/domain"/>
    <property type="match status" value="1"/>
</dbReference>
<reference evidence="2 3" key="1">
    <citation type="journal article" date="2010" name="Nature">
        <title>Nitrite-driven anaerobic methane oxidation by oxygenic bacteria.</title>
        <authorList>
            <person name="Ettwig K.F."/>
            <person name="Butler M.K."/>
            <person name="Le Paslier D."/>
            <person name="Pelletier E."/>
            <person name="Mangenot S."/>
            <person name="Kuypers M.M.M."/>
            <person name="Schreiber F."/>
            <person name="Dutilh B.E."/>
            <person name="Zedelius J."/>
            <person name="de Beer D."/>
            <person name="Gloerich J."/>
            <person name="Wessels H.J.C.T."/>
            <person name="van Allen T."/>
            <person name="Luesken F."/>
            <person name="Wu M."/>
            <person name="van de Pas-Schoonen K.T."/>
            <person name="Op den Camp H.J.M."/>
            <person name="Janssen-Megens E.M."/>
            <person name="Francoijs K-J."/>
            <person name="Stunnenberg H."/>
            <person name="Weissenbach J."/>
            <person name="Jetten M.S.M."/>
            <person name="Strous M."/>
        </authorList>
    </citation>
    <scope>NUCLEOTIDE SEQUENCE [LARGE SCALE GENOMIC DNA]</scope>
</reference>
<proteinExistence type="predicted"/>
<feature type="domain" description="HEPN" evidence="1">
    <location>
        <begin position="17"/>
        <end position="123"/>
    </location>
</feature>
<evidence type="ECO:0000313" key="2">
    <source>
        <dbReference type="EMBL" id="CBE68181.1"/>
    </source>
</evidence>
<dbReference type="SMART" id="SM00748">
    <property type="entry name" value="HEPN"/>
    <property type="match status" value="1"/>
</dbReference>
<dbReference type="InterPro" id="IPR007842">
    <property type="entry name" value="HEPN_dom"/>
</dbReference>
<evidence type="ECO:0000313" key="3">
    <source>
        <dbReference type="Proteomes" id="UP000006898"/>
    </source>
</evidence>
<dbReference type="Pfam" id="PF05168">
    <property type="entry name" value="HEPN"/>
    <property type="match status" value="1"/>
</dbReference>
<sequence>MPRDAQQIEDTRAWLTKAALDLRAGEGDLTLEPPIPEDAMFHAQQAAEKVLKAFLAWYDEPFRKTHDLRELGRQCVRIDPALDTACSKAEALTPFAWQFRYPEEPSAPSIQEAKEALALAREVYETILGRLPEEVRP</sequence>
<organism evidence="2 3">
    <name type="scientific">Methylomirabilis oxygeniifera</name>
    <dbReference type="NCBI Taxonomy" id="671143"/>
    <lineage>
        <taxon>Bacteria</taxon>
        <taxon>Candidatus Methylomirabilota</taxon>
        <taxon>Candidatus Methylomirabilia</taxon>
        <taxon>Candidatus Methylomirabilales</taxon>
        <taxon>Candidatus Methylomirabilaceae</taxon>
        <taxon>Candidatus Methylomirabilis</taxon>
    </lineage>
</organism>
<dbReference type="Proteomes" id="UP000006898">
    <property type="component" value="Chromosome"/>
</dbReference>
<dbReference type="KEGG" id="mox:DAMO_1121"/>
<dbReference type="Gene3D" id="1.20.120.330">
    <property type="entry name" value="Nucleotidyltransferases domain 2"/>
    <property type="match status" value="1"/>
</dbReference>
<gene>
    <name evidence="2" type="ORF">DAMO_1121</name>
</gene>
<dbReference type="eggNOG" id="COG2250">
    <property type="taxonomic scope" value="Bacteria"/>
</dbReference>
<protein>
    <submittedName>
        <fullName evidence="2">HEPN domain protein</fullName>
    </submittedName>
</protein>
<accession>D5MEK4</accession>
<evidence type="ECO:0000259" key="1">
    <source>
        <dbReference type="PROSITE" id="PS50910"/>
    </source>
</evidence>
<dbReference type="PROSITE" id="PS50910">
    <property type="entry name" value="HEPN"/>
    <property type="match status" value="1"/>
</dbReference>
<dbReference type="EMBL" id="FP565575">
    <property type="protein sequence ID" value="CBE68181.1"/>
    <property type="molecule type" value="Genomic_DNA"/>
</dbReference>